<keyword evidence="4" id="KW-1185">Reference proteome</keyword>
<gene>
    <name evidence="3" type="ORF">IWX90DRAFT_475558</name>
</gene>
<evidence type="ECO:0000256" key="1">
    <source>
        <dbReference type="SAM" id="MobiDB-lite"/>
    </source>
</evidence>
<evidence type="ECO:0000259" key="2">
    <source>
        <dbReference type="Pfam" id="PF11976"/>
    </source>
</evidence>
<comment type="caution">
    <text evidence="3">The sequence shown here is derived from an EMBL/GenBank/DDBJ whole genome shotgun (WGS) entry which is preliminary data.</text>
</comment>
<feature type="region of interest" description="Disordered" evidence="1">
    <location>
        <begin position="382"/>
        <end position="407"/>
    </location>
</feature>
<dbReference type="EMBL" id="JBBWUH010000002">
    <property type="protein sequence ID" value="KAK8175782.1"/>
    <property type="molecule type" value="Genomic_DNA"/>
</dbReference>
<dbReference type="Proteomes" id="UP001456524">
    <property type="component" value="Unassembled WGS sequence"/>
</dbReference>
<feature type="region of interest" description="Disordered" evidence="1">
    <location>
        <begin position="1"/>
        <end position="281"/>
    </location>
</feature>
<organism evidence="3 4">
    <name type="scientific">Phyllosticta citrichinensis</name>
    <dbReference type="NCBI Taxonomy" id="1130410"/>
    <lineage>
        <taxon>Eukaryota</taxon>
        <taxon>Fungi</taxon>
        <taxon>Dikarya</taxon>
        <taxon>Ascomycota</taxon>
        <taxon>Pezizomycotina</taxon>
        <taxon>Dothideomycetes</taxon>
        <taxon>Dothideomycetes incertae sedis</taxon>
        <taxon>Botryosphaeriales</taxon>
        <taxon>Phyllostictaceae</taxon>
        <taxon>Phyllosticta</taxon>
    </lineage>
</organism>
<feature type="compositionally biased region" description="Basic and acidic residues" evidence="1">
    <location>
        <begin position="382"/>
        <end position="393"/>
    </location>
</feature>
<feature type="compositionally biased region" description="Basic and acidic residues" evidence="1">
    <location>
        <begin position="102"/>
        <end position="113"/>
    </location>
</feature>
<dbReference type="CDD" id="cd01763">
    <property type="entry name" value="Ubl_SUMO_like"/>
    <property type="match status" value="1"/>
</dbReference>
<feature type="compositionally biased region" description="Low complexity" evidence="1">
    <location>
        <begin position="138"/>
        <end position="153"/>
    </location>
</feature>
<proteinExistence type="predicted"/>
<dbReference type="Pfam" id="PF11976">
    <property type="entry name" value="Rad60-SLD"/>
    <property type="match status" value="1"/>
</dbReference>
<dbReference type="InterPro" id="IPR029071">
    <property type="entry name" value="Ubiquitin-like_domsf"/>
</dbReference>
<reference evidence="3 4" key="1">
    <citation type="journal article" date="2022" name="G3 (Bethesda)">
        <title>Enemy or ally: a genomic approach to elucidate the lifestyle of Phyllosticta citrichinaensis.</title>
        <authorList>
            <person name="Buijs V.A."/>
            <person name="Groenewald J.Z."/>
            <person name="Haridas S."/>
            <person name="LaButti K.M."/>
            <person name="Lipzen A."/>
            <person name="Martin F.M."/>
            <person name="Barry K."/>
            <person name="Grigoriev I.V."/>
            <person name="Crous P.W."/>
            <person name="Seidl M.F."/>
        </authorList>
    </citation>
    <scope>NUCLEOTIDE SEQUENCE [LARGE SCALE GENOMIC DNA]</scope>
    <source>
        <strain evidence="3 4">CBS 129764</strain>
    </source>
</reference>
<feature type="domain" description="Rad60/SUMO-like" evidence="2">
    <location>
        <begin position="409"/>
        <end position="479"/>
    </location>
</feature>
<dbReference type="InterPro" id="IPR022617">
    <property type="entry name" value="Rad60/SUMO-like_dom"/>
</dbReference>
<evidence type="ECO:0000313" key="4">
    <source>
        <dbReference type="Proteomes" id="UP001456524"/>
    </source>
</evidence>
<protein>
    <recommendedName>
        <fullName evidence="2">Rad60/SUMO-like domain-containing protein</fullName>
    </recommendedName>
</protein>
<accession>A0ABR1Y3L6</accession>
<feature type="compositionally biased region" description="Basic and acidic residues" evidence="1">
    <location>
        <begin position="49"/>
        <end position="94"/>
    </location>
</feature>
<name>A0ABR1Y3L6_9PEZI</name>
<evidence type="ECO:0000313" key="3">
    <source>
        <dbReference type="EMBL" id="KAK8175782.1"/>
    </source>
</evidence>
<dbReference type="SUPFAM" id="SSF54236">
    <property type="entry name" value="Ubiquitin-like"/>
    <property type="match status" value="1"/>
</dbReference>
<dbReference type="Gene3D" id="3.10.20.90">
    <property type="entry name" value="Phosphatidylinositol 3-kinase Catalytic Subunit, Chain A, domain 1"/>
    <property type="match status" value="1"/>
</dbReference>
<sequence length="482" mass="55414">MPDSDTPPDSTARKPRRQFFKKPSWQVKKDDDDPTSLFDGSKQTYSAIRAEEERKRKEEEERRRREEEERKRQRELEERKNEEHQNKDCEERRQDKRRKISRNSEDAGLDDFRASVTAGGYMASKSESPSDDKKPAALSSSPPTKRSSTSLSSRYEEITKQSEYIEPEAADQESAHVREGQRVNQDTIIIDLDDSDTAEDASLGGTKEDIPAKPVDPDDDIDESDIEIREMIRQSRRKKRLAEEQRARATPPLASGLERQGSASSLGLGTPQSPSQPDPPVQLFIQPRIPSTKPLLVTRRLSQRLQEVREAWCLRQEFDEEMTRTVFLTYRGIQLYDVNTSKSLGLSLNSEGQLVNKYLKHSDPEEDANKIVLIATTKEIHEAEKEESRRMTERQPTPEPEPEPEEKRIKVVIKTKDQEDCKFIVKPSTEFGKMAKSAMNRMKLTTHLSPYLCFDGERLDPDGTMADLDDFEDEDAIDMFFE</sequence>